<keyword evidence="4" id="KW-0472">Membrane</keyword>
<dbReference type="AlphaFoldDB" id="A0A2K9ND82"/>
<name>A0A2K9ND82_9PROT</name>
<dbReference type="InterPro" id="IPR003660">
    <property type="entry name" value="HAMP_dom"/>
</dbReference>
<evidence type="ECO:0000313" key="11">
    <source>
        <dbReference type="Proteomes" id="UP000234752"/>
    </source>
</evidence>
<protein>
    <recommendedName>
        <fullName evidence="3">histidine kinase</fullName>
        <ecNumber evidence="3">2.7.13.3</ecNumber>
    </recommendedName>
</protein>
<dbReference type="Proteomes" id="UP000234752">
    <property type="component" value="Chromosome eg_1"/>
</dbReference>
<keyword evidence="5" id="KW-0597">Phosphoprotein</keyword>
<evidence type="ECO:0000256" key="5">
    <source>
        <dbReference type="ARBA" id="ARBA00022553"/>
    </source>
</evidence>
<dbReference type="InterPro" id="IPR005467">
    <property type="entry name" value="His_kinase_dom"/>
</dbReference>
<evidence type="ECO:0000256" key="2">
    <source>
        <dbReference type="ARBA" id="ARBA00004651"/>
    </source>
</evidence>
<evidence type="ECO:0000256" key="9">
    <source>
        <dbReference type="ARBA" id="ARBA00022840"/>
    </source>
</evidence>
<gene>
    <name evidence="10" type="ORF">C0V82_12980</name>
</gene>
<dbReference type="InterPro" id="IPR050980">
    <property type="entry name" value="2C_sensor_his_kinase"/>
</dbReference>
<dbReference type="SUPFAM" id="SSF55874">
    <property type="entry name" value="ATPase domain of HSP90 chaperone/DNA topoisomerase II/histidine kinase"/>
    <property type="match status" value="1"/>
</dbReference>
<dbReference type="PANTHER" id="PTHR44936">
    <property type="entry name" value="SENSOR PROTEIN CREC"/>
    <property type="match status" value="1"/>
</dbReference>
<dbReference type="Pfam" id="PF00672">
    <property type="entry name" value="HAMP"/>
    <property type="match status" value="1"/>
</dbReference>
<dbReference type="PROSITE" id="PS50885">
    <property type="entry name" value="HAMP"/>
    <property type="match status" value="1"/>
</dbReference>
<dbReference type="InterPro" id="IPR003594">
    <property type="entry name" value="HATPase_dom"/>
</dbReference>
<reference evidence="10 11" key="1">
    <citation type="submission" date="2017-12" db="EMBL/GenBank/DDBJ databases">
        <title>Genomes of bacteria within cyanobacterial aggregates.</title>
        <authorList>
            <person name="Cai H."/>
        </authorList>
    </citation>
    <scope>NUCLEOTIDE SEQUENCE [LARGE SCALE GENOMIC DNA]</scope>
    <source>
        <strain evidence="10 11">TH16</strain>
    </source>
</reference>
<dbReference type="SMART" id="SM00388">
    <property type="entry name" value="HisKA"/>
    <property type="match status" value="1"/>
</dbReference>
<dbReference type="CDD" id="cd00082">
    <property type="entry name" value="HisKA"/>
    <property type="match status" value="1"/>
</dbReference>
<dbReference type="InterPro" id="IPR036890">
    <property type="entry name" value="HATPase_C_sf"/>
</dbReference>
<dbReference type="PROSITE" id="PS50109">
    <property type="entry name" value="HIS_KIN"/>
    <property type="match status" value="1"/>
</dbReference>
<evidence type="ECO:0000256" key="8">
    <source>
        <dbReference type="ARBA" id="ARBA00022777"/>
    </source>
</evidence>
<dbReference type="EMBL" id="CP025611">
    <property type="protein sequence ID" value="AUN31047.1"/>
    <property type="molecule type" value="Genomic_DNA"/>
</dbReference>
<comment type="catalytic activity">
    <reaction evidence="1">
        <text>ATP + protein L-histidine = ADP + protein N-phospho-L-histidine.</text>
        <dbReference type="EC" id="2.7.13.3"/>
    </reaction>
</comment>
<organism evidence="10 11">
    <name type="scientific">Niveispirillum cyanobacteriorum</name>
    <dbReference type="NCBI Taxonomy" id="1612173"/>
    <lineage>
        <taxon>Bacteria</taxon>
        <taxon>Pseudomonadati</taxon>
        <taxon>Pseudomonadota</taxon>
        <taxon>Alphaproteobacteria</taxon>
        <taxon>Rhodospirillales</taxon>
        <taxon>Azospirillaceae</taxon>
        <taxon>Niveispirillum</taxon>
    </lineage>
</organism>
<dbReference type="InterPro" id="IPR036097">
    <property type="entry name" value="HisK_dim/P_sf"/>
</dbReference>
<dbReference type="GO" id="GO:0005524">
    <property type="term" value="F:ATP binding"/>
    <property type="evidence" value="ECO:0007669"/>
    <property type="project" value="UniProtKB-KW"/>
</dbReference>
<dbReference type="Gene3D" id="3.30.565.10">
    <property type="entry name" value="Histidine kinase-like ATPase, C-terminal domain"/>
    <property type="match status" value="1"/>
</dbReference>
<dbReference type="SUPFAM" id="SSF47384">
    <property type="entry name" value="Homodimeric domain of signal transducing histidine kinase"/>
    <property type="match status" value="1"/>
</dbReference>
<dbReference type="CDD" id="cd06225">
    <property type="entry name" value="HAMP"/>
    <property type="match status" value="1"/>
</dbReference>
<sequence>MTVAGLMLLFAGVLLVMQTPLLTQFLYPRALSDSADSIAELVWLMEASPDEIRPFILSVYEGGHRTALIGSTFTPGLRPDANLQAILVGGESEVASRLAGREIRFESLGFIPLRQRLRQEGTGPMRVVTSLQVAIALKDGRVLNVWLAPALTLSRQPVALAGTGLVILLLSTALGLAIAAVTLRPIRQLESDAARVELGDAGAAVSETGPVELRRVSVALNRLRERLTAIIREREQMVAAIAHDVRTGLTRIRLRMDERGIVTAEQIEGDLVQMEALITDMLAYARAERPSSQQELIHLGRFVGDLVQALPHAIDLCLPQEGEFIIVGDPVALRRLFENLIENARRYGGGEIAVRLVTAGNGRDVRIEDNGPGLPDDQLEAVFQPFHRGESSRNRSTGGTGLGLGIARAIARAHGATLRLENRPGGGLASIVHFPASLRT</sequence>
<dbReference type="KEGG" id="ncb:C0V82_12980"/>
<evidence type="ECO:0000256" key="4">
    <source>
        <dbReference type="ARBA" id="ARBA00022475"/>
    </source>
</evidence>
<dbReference type="GO" id="GO:0000155">
    <property type="term" value="F:phosphorelay sensor kinase activity"/>
    <property type="evidence" value="ECO:0007669"/>
    <property type="project" value="InterPro"/>
</dbReference>
<dbReference type="InterPro" id="IPR003661">
    <property type="entry name" value="HisK_dim/P_dom"/>
</dbReference>
<dbReference type="Pfam" id="PF02518">
    <property type="entry name" value="HATPase_c"/>
    <property type="match status" value="1"/>
</dbReference>
<dbReference type="EC" id="2.7.13.3" evidence="3"/>
<evidence type="ECO:0000256" key="6">
    <source>
        <dbReference type="ARBA" id="ARBA00022679"/>
    </source>
</evidence>
<keyword evidence="6" id="KW-0808">Transferase</keyword>
<comment type="subcellular location">
    <subcellularLocation>
        <location evidence="2">Cell membrane</location>
        <topology evidence="2">Multi-pass membrane protein</topology>
    </subcellularLocation>
</comment>
<keyword evidence="11" id="KW-1185">Reference proteome</keyword>
<dbReference type="InterPro" id="IPR004358">
    <property type="entry name" value="Sig_transdc_His_kin-like_C"/>
</dbReference>
<dbReference type="PANTHER" id="PTHR44936:SF10">
    <property type="entry name" value="SENSOR PROTEIN RSTB"/>
    <property type="match status" value="1"/>
</dbReference>
<accession>A0A2K9ND82</accession>
<keyword evidence="7" id="KW-0547">Nucleotide-binding</keyword>
<keyword evidence="4" id="KW-1003">Cell membrane</keyword>
<evidence type="ECO:0000313" key="10">
    <source>
        <dbReference type="EMBL" id="AUN31047.1"/>
    </source>
</evidence>
<evidence type="ECO:0000256" key="1">
    <source>
        <dbReference type="ARBA" id="ARBA00000085"/>
    </source>
</evidence>
<dbReference type="GO" id="GO:0005886">
    <property type="term" value="C:plasma membrane"/>
    <property type="evidence" value="ECO:0007669"/>
    <property type="project" value="UniProtKB-SubCell"/>
</dbReference>
<dbReference type="Gene3D" id="1.10.287.130">
    <property type="match status" value="1"/>
</dbReference>
<evidence type="ECO:0000256" key="3">
    <source>
        <dbReference type="ARBA" id="ARBA00012438"/>
    </source>
</evidence>
<evidence type="ECO:0000256" key="7">
    <source>
        <dbReference type="ARBA" id="ARBA00022741"/>
    </source>
</evidence>
<proteinExistence type="predicted"/>
<keyword evidence="8" id="KW-0418">Kinase</keyword>
<dbReference type="PRINTS" id="PR00344">
    <property type="entry name" value="BCTRLSENSOR"/>
</dbReference>
<keyword evidence="9" id="KW-0067">ATP-binding</keyword>
<dbReference type="SMART" id="SM00304">
    <property type="entry name" value="HAMP"/>
    <property type="match status" value="1"/>
</dbReference>
<dbReference type="SMART" id="SM00387">
    <property type="entry name" value="HATPase_c"/>
    <property type="match status" value="1"/>
</dbReference>